<organism evidence="2 3">
    <name type="scientific">Algicella marina</name>
    <dbReference type="NCBI Taxonomy" id="2683284"/>
    <lineage>
        <taxon>Bacteria</taxon>
        <taxon>Pseudomonadati</taxon>
        <taxon>Pseudomonadota</taxon>
        <taxon>Alphaproteobacteria</taxon>
        <taxon>Rhodobacterales</taxon>
        <taxon>Paracoccaceae</taxon>
        <taxon>Algicella</taxon>
    </lineage>
</organism>
<gene>
    <name evidence="2" type="ORF">GO499_15705</name>
</gene>
<evidence type="ECO:0000313" key="2">
    <source>
        <dbReference type="EMBL" id="QHQ36514.1"/>
    </source>
</evidence>
<evidence type="ECO:0000313" key="3">
    <source>
        <dbReference type="Proteomes" id="UP000464495"/>
    </source>
</evidence>
<proteinExistence type="predicted"/>
<sequence>MSERGLTRDDMIAAMQDIRLPAEAPGGLIADLAVAIGLGLLVALLFSAVLPLVTRRQQPPRPPTAEESMGRLDGLPEDMRVIGLLHILRSHDPARAREFTEELYRKGPLPDAERLVASIRGISNA</sequence>
<keyword evidence="1" id="KW-1133">Transmembrane helix</keyword>
<dbReference type="RefSeq" id="WP_161863060.1">
    <property type="nucleotide sequence ID" value="NZ_CP046620.1"/>
</dbReference>
<keyword evidence="3" id="KW-1185">Reference proteome</keyword>
<dbReference type="KEGG" id="amaq:GO499_15705"/>
<name>A0A6P1T0S9_9RHOB</name>
<evidence type="ECO:0000256" key="1">
    <source>
        <dbReference type="SAM" id="Phobius"/>
    </source>
</evidence>
<keyword evidence="1" id="KW-0472">Membrane</keyword>
<dbReference type="AlphaFoldDB" id="A0A6P1T0S9"/>
<reference evidence="2 3" key="1">
    <citation type="submission" date="2019-12" db="EMBL/GenBank/DDBJ databases">
        <title>Complete genome sequence of Algicella marina strain 9Alg 56(T) isolated from the red alga Tichocarpus crinitus.</title>
        <authorList>
            <person name="Kim S.-G."/>
            <person name="Nedashkovskaya O.I."/>
        </authorList>
    </citation>
    <scope>NUCLEOTIDE SEQUENCE [LARGE SCALE GENOMIC DNA]</scope>
    <source>
        <strain evidence="2 3">9Alg 56</strain>
    </source>
</reference>
<dbReference type="EMBL" id="CP046620">
    <property type="protein sequence ID" value="QHQ36514.1"/>
    <property type="molecule type" value="Genomic_DNA"/>
</dbReference>
<feature type="transmembrane region" description="Helical" evidence="1">
    <location>
        <begin position="32"/>
        <end position="53"/>
    </location>
</feature>
<accession>A0A6P1T0S9</accession>
<dbReference type="Proteomes" id="UP000464495">
    <property type="component" value="Chromosome"/>
</dbReference>
<keyword evidence="1" id="KW-0812">Transmembrane</keyword>
<protein>
    <submittedName>
        <fullName evidence="2">Uncharacterized protein</fullName>
    </submittedName>
</protein>